<proteinExistence type="predicted"/>
<name>A0A3N6MVC7_NATCH</name>
<feature type="compositionally biased region" description="Gly residues" evidence="1">
    <location>
        <begin position="162"/>
        <end position="172"/>
    </location>
</feature>
<gene>
    <name evidence="2" type="ORF">EA472_06290</name>
</gene>
<dbReference type="Proteomes" id="UP000281431">
    <property type="component" value="Unassembled WGS sequence"/>
</dbReference>
<evidence type="ECO:0000256" key="1">
    <source>
        <dbReference type="SAM" id="MobiDB-lite"/>
    </source>
</evidence>
<comment type="caution">
    <text evidence="2">The sequence shown here is derived from an EMBL/GenBank/DDBJ whole genome shotgun (WGS) entry which is preliminary data.</text>
</comment>
<dbReference type="AlphaFoldDB" id="A0A3N6MVC7"/>
<dbReference type="EMBL" id="REFZ01000003">
    <property type="protein sequence ID" value="RQH01911.1"/>
    <property type="molecule type" value="Genomic_DNA"/>
</dbReference>
<evidence type="ECO:0000313" key="3">
    <source>
        <dbReference type="Proteomes" id="UP000281431"/>
    </source>
</evidence>
<feature type="compositionally biased region" description="Low complexity" evidence="1">
    <location>
        <begin position="151"/>
        <end position="161"/>
    </location>
</feature>
<reference evidence="2 3" key="1">
    <citation type="submission" date="2018-10" db="EMBL/GenBank/DDBJ databases">
        <title>Natrarchaeobius chitinivorans gen. nov., sp. nov., and Natrarchaeobius haloalkaliphilus sp. nov., alkaliphilic, chitin-utilizing haloarchaea from hypersaline alkaline lakes.</title>
        <authorList>
            <person name="Sorokin D.Y."/>
            <person name="Elcheninov A.G."/>
            <person name="Kostrikina N.A."/>
            <person name="Bale N.J."/>
            <person name="Sinninghe Damste J.S."/>
            <person name="Khijniak T.V."/>
            <person name="Kublanov I.V."/>
            <person name="Toshchakov S.V."/>
        </authorList>
    </citation>
    <scope>NUCLEOTIDE SEQUENCE [LARGE SCALE GENOMIC DNA]</scope>
    <source>
        <strain evidence="2 3">AArcht7</strain>
    </source>
</reference>
<dbReference type="InterPro" id="IPR013783">
    <property type="entry name" value="Ig-like_fold"/>
</dbReference>
<dbReference type="Gene3D" id="2.60.40.10">
    <property type="entry name" value="Immunoglobulins"/>
    <property type="match status" value="1"/>
</dbReference>
<feature type="region of interest" description="Disordered" evidence="1">
    <location>
        <begin position="138"/>
        <end position="176"/>
    </location>
</feature>
<accession>A0A3N6MVC7</accession>
<keyword evidence="3" id="KW-1185">Reference proteome</keyword>
<organism evidence="2 3">
    <name type="scientific">Natrarchaeobius chitinivorans</name>
    <dbReference type="NCBI Taxonomy" id="1679083"/>
    <lineage>
        <taxon>Archaea</taxon>
        <taxon>Methanobacteriati</taxon>
        <taxon>Methanobacteriota</taxon>
        <taxon>Stenosarchaea group</taxon>
        <taxon>Halobacteria</taxon>
        <taxon>Halobacteriales</taxon>
        <taxon>Natrialbaceae</taxon>
        <taxon>Natrarchaeobius</taxon>
    </lineage>
</organism>
<protein>
    <submittedName>
        <fullName evidence="2">Uncharacterized protein</fullName>
    </submittedName>
</protein>
<sequence length="376" mass="40100">MVEQIYTDFLTALREDDGEQAIALADEYLEVLSAQTGVDIAREVAARRYLTQGITQDDRETTARTVIEAGEQTRQLRAQSGALVHALASGQLDFERGANITEELIDVQETLDSAYEELRADDALEQVGPILVADSDSSLEVQKAVDETTRGRGPNSGNGNPNRGGGNGGGPPTGTVVETSATVVVRNAGGEAATDLDVDVDETPLSGVDVRPATVSEIGPDEQAELTVEVSRSNPAGRYTLTIQIGSGADGVSESIQVIVADKQRYVEDAITSLEDLRDVFEGIGQETDRSMRSFLRITNRSRRDLETVRDDLDDGSMDAKGANQELFSTKQGLSGLPSKIETLAMLSGAERASLTSEVDAIVDSIERAMGAGIEH</sequence>
<evidence type="ECO:0000313" key="2">
    <source>
        <dbReference type="EMBL" id="RQH01911.1"/>
    </source>
</evidence>